<sequence length="259" mass="28578">MGGPGREADARQHRRSLSRALGRRDVRQRGPRRAADGADLRRDVPVRRARRRAYRRLVAPDAGTVTDPRREALDRLGLALSRIEACREFAALVPEVRTNFAFALPGAAGPGDVAAIDGRLTVVGGLPRAAGPLRFGASDHLARRVIELRRHDPAIACALNFRWHERILRFVEAWAEGRGLELGTLDRAEEPVSLIGEDRASMPWKVDRLVAACGGRVPPVFYEGRGWGKEPLFLLVGADPLTVADRAVDIARRYHTWSG</sequence>
<comment type="caution">
    <text evidence="3">The sequence shown here is derived from an EMBL/GenBank/DDBJ whole genome shotgun (WGS) entry which is preliminary data.</text>
</comment>
<dbReference type="AlphaFoldDB" id="A0A7V0XFR7"/>
<name>A0A7V0XFR7_UNCW3</name>
<reference evidence="3" key="1">
    <citation type="journal article" date="2020" name="mSystems">
        <title>Genome- and Community-Level Interaction Insights into Carbon Utilization and Element Cycling Functions of Hydrothermarchaeota in Hydrothermal Sediment.</title>
        <authorList>
            <person name="Zhou Z."/>
            <person name="Liu Y."/>
            <person name="Xu W."/>
            <person name="Pan J."/>
            <person name="Luo Z.H."/>
            <person name="Li M."/>
        </authorList>
    </citation>
    <scope>NUCLEOTIDE SEQUENCE [LARGE SCALE GENOMIC DNA]</scope>
    <source>
        <strain evidence="3">SpSt-1182</strain>
    </source>
</reference>
<dbReference type="SUPFAM" id="SSF53639">
    <property type="entry name" value="AraD/HMP-PK domain-like"/>
    <property type="match status" value="1"/>
</dbReference>
<dbReference type="PANTHER" id="PTHR40730">
    <property type="entry name" value="TRANSCRIPTIONAL REGULATOR PROTEIN-LIKE PROTEIN"/>
    <property type="match status" value="1"/>
</dbReference>
<keyword evidence="3" id="KW-0808">Transferase</keyword>
<dbReference type="PANTHER" id="PTHR40730:SF4">
    <property type="entry name" value="TRANSCRIPTIONAL REGULATOR"/>
    <property type="match status" value="1"/>
</dbReference>
<dbReference type="GO" id="GO:0016301">
    <property type="term" value="F:kinase activity"/>
    <property type="evidence" value="ECO:0007669"/>
    <property type="project" value="UniProtKB-KW"/>
</dbReference>
<evidence type="ECO:0000256" key="1">
    <source>
        <dbReference type="SAM" id="MobiDB-lite"/>
    </source>
</evidence>
<dbReference type="InterPro" id="IPR019293">
    <property type="entry name" value="ThiN"/>
</dbReference>
<feature type="region of interest" description="Disordered" evidence="1">
    <location>
        <begin position="1"/>
        <end position="42"/>
    </location>
</feature>
<dbReference type="Proteomes" id="UP000885672">
    <property type="component" value="Unassembled WGS sequence"/>
</dbReference>
<dbReference type="EMBL" id="DSBX01000257">
    <property type="protein sequence ID" value="HDQ99981.1"/>
    <property type="molecule type" value="Genomic_DNA"/>
</dbReference>
<dbReference type="InterPro" id="IPR036409">
    <property type="entry name" value="Aldolase_II/adducin_N_sf"/>
</dbReference>
<feature type="compositionally biased region" description="Basic and acidic residues" evidence="1">
    <location>
        <begin position="1"/>
        <end position="11"/>
    </location>
</feature>
<dbReference type="Gene3D" id="3.40.225.10">
    <property type="entry name" value="Class II aldolase/adducin N-terminal domain"/>
    <property type="match status" value="1"/>
</dbReference>
<dbReference type="Pfam" id="PF10120">
    <property type="entry name" value="ThiN"/>
    <property type="match status" value="1"/>
</dbReference>
<feature type="domain" description="Thiamine-phosphate synthase ThiN" evidence="2">
    <location>
        <begin position="78"/>
        <end position="247"/>
    </location>
</feature>
<proteinExistence type="predicted"/>
<evidence type="ECO:0000313" key="3">
    <source>
        <dbReference type="EMBL" id="HDQ99981.1"/>
    </source>
</evidence>
<accession>A0A7V0XFR7</accession>
<protein>
    <submittedName>
        <fullName evidence="3">Phosphomethylpyrimidine kinase</fullName>
    </submittedName>
</protein>
<evidence type="ECO:0000259" key="2">
    <source>
        <dbReference type="Pfam" id="PF10120"/>
    </source>
</evidence>
<feature type="compositionally biased region" description="Basic and acidic residues" evidence="1">
    <location>
        <begin position="22"/>
        <end position="42"/>
    </location>
</feature>
<keyword evidence="3" id="KW-0418">Kinase</keyword>
<organism evidence="3">
    <name type="scientific">candidate division WOR-3 bacterium</name>
    <dbReference type="NCBI Taxonomy" id="2052148"/>
    <lineage>
        <taxon>Bacteria</taxon>
        <taxon>Bacteria division WOR-3</taxon>
    </lineage>
</organism>
<gene>
    <name evidence="3" type="ORF">ENN51_06840</name>
</gene>